<accession>A0ABQ6EWB9</accession>
<proteinExistence type="predicted"/>
<keyword evidence="3" id="KW-1185">Reference proteome</keyword>
<reference evidence="3" key="1">
    <citation type="journal article" date="2019" name="Int. J. Syst. Evol. Microbiol.">
        <title>The Global Catalogue of Microorganisms (GCM) 10K type strain sequencing project: providing services to taxonomists for standard genome sequencing and annotation.</title>
        <authorList>
            <consortium name="The Broad Institute Genomics Platform"/>
            <consortium name="The Broad Institute Genome Sequencing Center for Infectious Disease"/>
            <person name="Wu L."/>
            <person name="Ma J."/>
        </authorList>
    </citation>
    <scope>NUCLEOTIDE SEQUENCE [LARGE SCALE GENOMIC DNA]</scope>
    <source>
        <strain evidence="3">NBRC 108723</strain>
    </source>
</reference>
<evidence type="ECO:0000313" key="2">
    <source>
        <dbReference type="EMBL" id="GLT17443.1"/>
    </source>
</evidence>
<evidence type="ECO:0000313" key="3">
    <source>
        <dbReference type="Proteomes" id="UP001157138"/>
    </source>
</evidence>
<sequence length="204" mass="24030">MKNFNDEYYIAFRPSGDDQIYIKPDLKTSHRKYHFKQLAFGGLPLFFLNGFKNEDKNRWPLTDLFVDSSGLLISDEVKSNLGNYNIDGMQIYPSVYIDDDDVWHECYWYLGFYKELDCLDRDNSVIETFDFDDDDDDLLEVKKFSLDKNVLGKIAESDRLIFKIANCSKSYLFFHKKVVDVIVRKNFSGVRFIKVSDFSEGEQY</sequence>
<dbReference type="EMBL" id="BSPW01000021">
    <property type="protein sequence ID" value="GLT17443.1"/>
    <property type="molecule type" value="Genomic_DNA"/>
</dbReference>
<dbReference type="Proteomes" id="UP001157138">
    <property type="component" value="Unassembled WGS sequence"/>
</dbReference>
<gene>
    <name evidence="2" type="ORF">GCM10007938_12200</name>
</gene>
<organism evidence="2 3">
    <name type="scientific">Vibrio zhanjiangensis</name>
    <dbReference type="NCBI Taxonomy" id="1046128"/>
    <lineage>
        <taxon>Bacteria</taxon>
        <taxon>Pseudomonadati</taxon>
        <taxon>Pseudomonadota</taxon>
        <taxon>Gammaproteobacteria</taxon>
        <taxon>Vibrionales</taxon>
        <taxon>Vibrionaceae</taxon>
        <taxon>Vibrio</taxon>
    </lineage>
</organism>
<feature type="domain" description="Immunity MXAN-0049 protein" evidence="1">
    <location>
        <begin position="60"/>
        <end position="196"/>
    </location>
</feature>
<evidence type="ECO:0000259" key="1">
    <source>
        <dbReference type="Pfam" id="PF07791"/>
    </source>
</evidence>
<name>A0ABQ6EWB9_9VIBR</name>
<dbReference type="Pfam" id="PF07791">
    <property type="entry name" value="Imm11"/>
    <property type="match status" value="1"/>
</dbReference>
<comment type="caution">
    <text evidence="2">The sequence shown here is derived from an EMBL/GenBank/DDBJ whole genome shotgun (WGS) entry which is preliminary data.</text>
</comment>
<protein>
    <recommendedName>
        <fullName evidence="1">Immunity MXAN-0049 protein domain-containing protein</fullName>
    </recommendedName>
</protein>
<dbReference type="InterPro" id="IPR012433">
    <property type="entry name" value="Imm11"/>
</dbReference>
<dbReference type="RefSeq" id="WP_284191350.1">
    <property type="nucleotide sequence ID" value="NZ_BSPW01000021.1"/>
</dbReference>